<organism evidence="6 7">
    <name type="scientific">Paenibacillus soyae</name>
    <dbReference type="NCBI Taxonomy" id="2969249"/>
    <lineage>
        <taxon>Bacteria</taxon>
        <taxon>Bacillati</taxon>
        <taxon>Bacillota</taxon>
        <taxon>Bacilli</taxon>
        <taxon>Bacillales</taxon>
        <taxon>Paenibacillaceae</taxon>
        <taxon>Paenibacillus</taxon>
    </lineage>
</organism>
<evidence type="ECO:0000256" key="3">
    <source>
        <dbReference type="ARBA" id="ARBA00022801"/>
    </source>
</evidence>
<accession>A0A9X2MML1</accession>
<dbReference type="Pfam" id="PF04794">
    <property type="entry name" value="YdjC"/>
    <property type="match status" value="1"/>
</dbReference>
<dbReference type="GO" id="GO:0005975">
    <property type="term" value="P:carbohydrate metabolic process"/>
    <property type="evidence" value="ECO:0007669"/>
    <property type="project" value="InterPro"/>
</dbReference>
<comment type="caution">
    <text evidence="6">The sequence shown here is derived from an EMBL/GenBank/DDBJ whole genome shotgun (WGS) entry which is preliminary data.</text>
</comment>
<keyword evidence="7" id="KW-1185">Reference proteome</keyword>
<protein>
    <submittedName>
        <fullName evidence="6">Polysaccharide deacetylase family protein</fullName>
    </submittedName>
</protein>
<keyword evidence="3" id="KW-0378">Hydrolase</keyword>
<dbReference type="AlphaFoldDB" id="A0A9X2MML1"/>
<evidence type="ECO:0000256" key="1">
    <source>
        <dbReference type="ARBA" id="ARBA00001946"/>
    </source>
</evidence>
<gene>
    <name evidence="6" type="ORF">NQZ67_03040</name>
</gene>
<dbReference type="EMBL" id="JANIPJ010000002">
    <property type="protein sequence ID" value="MCR2802847.1"/>
    <property type="molecule type" value="Genomic_DNA"/>
</dbReference>
<keyword evidence="2" id="KW-0479">Metal-binding</keyword>
<dbReference type="GO" id="GO:0046872">
    <property type="term" value="F:metal ion binding"/>
    <property type="evidence" value="ECO:0007669"/>
    <property type="project" value="UniProtKB-KW"/>
</dbReference>
<dbReference type="Proteomes" id="UP001141950">
    <property type="component" value="Unassembled WGS sequence"/>
</dbReference>
<dbReference type="RefSeq" id="WP_257442646.1">
    <property type="nucleotide sequence ID" value="NZ_JANIPJ010000002.1"/>
</dbReference>
<evidence type="ECO:0000256" key="2">
    <source>
        <dbReference type="ARBA" id="ARBA00022723"/>
    </source>
</evidence>
<evidence type="ECO:0000256" key="5">
    <source>
        <dbReference type="ARBA" id="ARBA00023277"/>
    </source>
</evidence>
<dbReference type="PANTHER" id="PTHR31609:SF1">
    <property type="entry name" value="CARBOHYDRATE DEACETYLASE"/>
    <property type="match status" value="1"/>
</dbReference>
<evidence type="ECO:0000313" key="6">
    <source>
        <dbReference type="EMBL" id="MCR2802847.1"/>
    </source>
</evidence>
<dbReference type="PANTHER" id="PTHR31609">
    <property type="entry name" value="YDJC DEACETYLASE FAMILY MEMBER"/>
    <property type="match status" value="1"/>
</dbReference>
<reference evidence="6" key="1">
    <citation type="submission" date="2022-08" db="EMBL/GenBank/DDBJ databases">
        <title>The genomic sequence of strain Paenibacillus sp. SCIV0701.</title>
        <authorList>
            <person name="Zhao H."/>
        </authorList>
    </citation>
    <scope>NUCLEOTIDE SEQUENCE</scope>
    <source>
        <strain evidence="6">SCIV0701</strain>
    </source>
</reference>
<comment type="cofactor">
    <cofactor evidence="1">
        <name>Mg(2+)</name>
        <dbReference type="ChEBI" id="CHEBI:18420"/>
    </cofactor>
</comment>
<dbReference type="SUPFAM" id="SSF88713">
    <property type="entry name" value="Glycoside hydrolase/deacetylase"/>
    <property type="match status" value="1"/>
</dbReference>
<proteinExistence type="predicted"/>
<dbReference type="InterPro" id="IPR011330">
    <property type="entry name" value="Glyco_hydro/deAcase_b/a-brl"/>
</dbReference>
<dbReference type="CDD" id="cd10802">
    <property type="entry name" value="YdjC_TTHB029_like"/>
    <property type="match status" value="1"/>
</dbReference>
<keyword evidence="4" id="KW-0460">Magnesium</keyword>
<dbReference type="GO" id="GO:0019213">
    <property type="term" value="F:deacetylase activity"/>
    <property type="evidence" value="ECO:0007669"/>
    <property type="project" value="TreeGrafter"/>
</dbReference>
<evidence type="ECO:0000256" key="4">
    <source>
        <dbReference type="ARBA" id="ARBA00022842"/>
    </source>
</evidence>
<sequence length="303" mass="33813">MNLAQKLGYSEGDKLLLVNADDYGLCHSVNQAVESLLTEGTVSSATVMMPCGWSSEAASWSASHPEYDVGVHLTFTSEWDAYKWGPVTSDGDVSSLVAETGYFHKTSQEFEERAESVHVKRELVSQIERAIKLGMKPTHADNHMGSLYGLRTGKHFMPEVLDVCASYGLPFRLPRYLNAEQGVAPKEMEEQARAIAALADAKGVVILDYLVGLPFQLQEGESYDSFKSDMKALLGSLKPGVTELIIHPSIVTDELEAFHFEPAKRGMEYDIFRDRDIQEELGKQGVKLIRWRELQALQRRQQA</sequence>
<keyword evidence="5" id="KW-0119">Carbohydrate metabolism</keyword>
<dbReference type="InterPro" id="IPR006879">
    <property type="entry name" value="YdjC-like"/>
</dbReference>
<dbReference type="GO" id="GO:0016787">
    <property type="term" value="F:hydrolase activity"/>
    <property type="evidence" value="ECO:0007669"/>
    <property type="project" value="UniProtKB-KW"/>
</dbReference>
<name>A0A9X2MML1_9BACL</name>
<evidence type="ECO:0000313" key="7">
    <source>
        <dbReference type="Proteomes" id="UP001141950"/>
    </source>
</evidence>
<dbReference type="Gene3D" id="3.20.20.370">
    <property type="entry name" value="Glycoside hydrolase/deacetylase"/>
    <property type="match status" value="1"/>
</dbReference>